<reference evidence="1" key="1">
    <citation type="submission" date="2019-06" db="EMBL/GenBank/DDBJ databases">
        <authorList>
            <person name="Zheng W."/>
        </authorList>
    </citation>
    <scope>NUCLEOTIDE SEQUENCE</scope>
    <source>
        <strain evidence="1">QDHG01</strain>
    </source>
</reference>
<dbReference type="Proteomes" id="UP000785679">
    <property type="component" value="Unassembled WGS sequence"/>
</dbReference>
<dbReference type="EMBL" id="RRYP01000934">
    <property type="protein sequence ID" value="TNV86643.1"/>
    <property type="molecule type" value="Genomic_DNA"/>
</dbReference>
<comment type="caution">
    <text evidence="1">The sequence shown here is derived from an EMBL/GenBank/DDBJ whole genome shotgun (WGS) entry which is preliminary data.</text>
</comment>
<name>A0A8J8T9V6_HALGN</name>
<dbReference type="AlphaFoldDB" id="A0A8J8T9V6"/>
<accession>A0A8J8T9V6</accession>
<keyword evidence="2" id="KW-1185">Reference proteome</keyword>
<sequence length="83" mass="9898">MFQLLNIVYKHFSPELKSVVNIQYESRQKYIKTSLKYNYSSSKVSPWKFCLYKPRIMQQENQNGVIVNWSQGGKNIIHLYALH</sequence>
<evidence type="ECO:0000313" key="1">
    <source>
        <dbReference type="EMBL" id="TNV86643.1"/>
    </source>
</evidence>
<organism evidence="1 2">
    <name type="scientific">Halteria grandinella</name>
    <dbReference type="NCBI Taxonomy" id="5974"/>
    <lineage>
        <taxon>Eukaryota</taxon>
        <taxon>Sar</taxon>
        <taxon>Alveolata</taxon>
        <taxon>Ciliophora</taxon>
        <taxon>Intramacronucleata</taxon>
        <taxon>Spirotrichea</taxon>
        <taxon>Stichotrichia</taxon>
        <taxon>Sporadotrichida</taxon>
        <taxon>Halteriidae</taxon>
        <taxon>Halteria</taxon>
    </lineage>
</organism>
<proteinExistence type="predicted"/>
<protein>
    <submittedName>
        <fullName evidence="1">Uncharacterized protein</fullName>
    </submittedName>
</protein>
<gene>
    <name evidence="1" type="ORF">FGO68_gene12135</name>
</gene>
<evidence type="ECO:0000313" key="2">
    <source>
        <dbReference type="Proteomes" id="UP000785679"/>
    </source>
</evidence>